<gene>
    <name evidence="1" type="ORF">SPIL2461_LOCUS351</name>
</gene>
<evidence type="ECO:0000313" key="2">
    <source>
        <dbReference type="Proteomes" id="UP000649617"/>
    </source>
</evidence>
<feature type="non-terminal residue" evidence="1">
    <location>
        <position position="1"/>
    </location>
</feature>
<evidence type="ECO:0000313" key="1">
    <source>
        <dbReference type="EMBL" id="CAE7156659.1"/>
    </source>
</evidence>
<name>A0A812IM28_SYMPI</name>
<feature type="non-terminal residue" evidence="1">
    <location>
        <position position="146"/>
    </location>
</feature>
<comment type="caution">
    <text evidence="1">The sequence shown here is derived from an EMBL/GenBank/DDBJ whole genome shotgun (WGS) entry which is preliminary data.</text>
</comment>
<dbReference type="EMBL" id="CAJNIZ010000239">
    <property type="protein sequence ID" value="CAE7156659.1"/>
    <property type="molecule type" value="Genomic_DNA"/>
</dbReference>
<keyword evidence="2" id="KW-1185">Reference proteome</keyword>
<proteinExistence type="predicted"/>
<organism evidence="1 2">
    <name type="scientific">Symbiodinium pilosum</name>
    <name type="common">Dinoflagellate</name>
    <dbReference type="NCBI Taxonomy" id="2952"/>
    <lineage>
        <taxon>Eukaryota</taxon>
        <taxon>Sar</taxon>
        <taxon>Alveolata</taxon>
        <taxon>Dinophyceae</taxon>
        <taxon>Suessiales</taxon>
        <taxon>Symbiodiniaceae</taxon>
        <taxon>Symbiodinium</taxon>
    </lineage>
</organism>
<dbReference type="Proteomes" id="UP000649617">
    <property type="component" value="Unassembled WGS sequence"/>
</dbReference>
<dbReference type="AlphaFoldDB" id="A0A812IM28"/>
<accession>A0A812IM28</accession>
<reference evidence="1" key="1">
    <citation type="submission" date="2021-02" db="EMBL/GenBank/DDBJ databases">
        <authorList>
            <person name="Dougan E. K."/>
            <person name="Rhodes N."/>
            <person name="Thang M."/>
            <person name="Chan C."/>
        </authorList>
    </citation>
    <scope>NUCLEOTIDE SEQUENCE</scope>
</reference>
<dbReference type="OrthoDB" id="440956at2759"/>
<protein>
    <submittedName>
        <fullName evidence="1">Uncharacterized protein</fullName>
    </submittedName>
</protein>
<sequence length="146" mass="15768">AVVDAFDLFFQRSLEDMVSTYQELAAPSAAHSGVWPVVIGGEMNCYPFPHNGSFRIHRTKPAKGNFNTTWVHRVPSSAFLKLNAEAKDARAAVQYPATDKSGSIASTEVCEEVLRQFPADSVPAHSRAFFPFVNGGALVGPASTIL</sequence>